<keyword evidence="1" id="KW-0472">Membrane</keyword>
<gene>
    <name evidence="2" type="ORF">ODALV1_LOCUS9054</name>
</gene>
<feature type="transmembrane region" description="Helical" evidence="1">
    <location>
        <begin position="126"/>
        <end position="146"/>
    </location>
</feature>
<evidence type="ECO:0000313" key="2">
    <source>
        <dbReference type="EMBL" id="CAL8095341.1"/>
    </source>
</evidence>
<accession>A0ABP1QA31</accession>
<name>A0ABP1QA31_9HEXA</name>
<comment type="caution">
    <text evidence="2">The sequence shown here is derived from an EMBL/GenBank/DDBJ whole genome shotgun (WGS) entry which is preliminary data.</text>
</comment>
<keyword evidence="3" id="KW-1185">Reference proteome</keyword>
<feature type="transmembrane region" description="Helical" evidence="1">
    <location>
        <begin position="100"/>
        <end position="120"/>
    </location>
</feature>
<sequence length="170" mass="18869">MVSSCCGVINLQKACIITSSIEIVLSCAFLFYCVVVLAVETPLAVEERKNAVETPDLNRFHAMRVILSGMNGLFWIGCLFLGFILMLGAKQRDLRRLRSWFVLTCILTVLFVVDIFIEAFSMTAPIPAIISPILGTILQCYMLWIVMEFMEEVAHGGCASIPIKAQVEDA</sequence>
<feature type="transmembrane region" description="Helical" evidence="1">
    <location>
        <begin position="65"/>
        <end position="88"/>
    </location>
</feature>
<evidence type="ECO:0000313" key="3">
    <source>
        <dbReference type="Proteomes" id="UP001642540"/>
    </source>
</evidence>
<proteinExistence type="predicted"/>
<feature type="transmembrane region" description="Helical" evidence="1">
    <location>
        <begin position="23"/>
        <end position="45"/>
    </location>
</feature>
<dbReference type="EMBL" id="CAXLJM020000027">
    <property type="protein sequence ID" value="CAL8095341.1"/>
    <property type="molecule type" value="Genomic_DNA"/>
</dbReference>
<organism evidence="2 3">
    <name type="scientific">Orchesella dallaii</name>
    <dbReference type="NCBI Taxonomy" id="48710"/>
    <lineage>
        <taxon>Eukaryota</taxon>
        <taxon>Metazoa</taxon>
        <taxon>Ecdysozoa</taxon>
        <taxon>Arthropoda</taxon>
        <taxon>Hexapoda</taxon>
        <taxon>Collembola</taxon>
        <taxon>Entomobryomorpha</taxon>
        <taxon>Entomobryoidea</taxon>
        <taxon>Orchesellidae</taxon>
        <taxon>Orchesellinae</taxon>
        <taxon>Orchesella</taxon>
    </lineage>
</organism>
<evidence type="ECO:0000256" key="1">
    <source>
        <dbReference type="SAM" id="Phobius"/>
    </source>
</evidence>
<protein>
    <submittedName>
        <fullName evidence="2">Uncharacterized protein</fullName>
    </submittedName>
</protein>
<keyword evidence="1" id="KW-1133">Transmembrane helix</keyword>
<dbReference type="Proteomes" id="UP001642540">
    <property type="component" value="Unassembled WGS sequence"/>
</dbReference>
<keyword evidence="1" id="KW-0812">Transmembrane</keyword>
<reference evidence="2 3" key="1">
    <citation type="submission" date="2024-08" db="EMBL/GenBank/DDBJ databases">
        <authorList>
            <person name="Cucini C."/>
            <person name="Frati F."/>
        </authorList>
    </citation>
    <scope>NUCLEOTIDE SEQUENCE [LARGE SCALE GENOMIC DNA]</scope>
</reference>